<dbReference type="Gene3D" id="3.30.70.330">
    <property type="match status" value="1"/>
</dbReference>
<dbReference type="SUPFAM" id="SSF54928">
    <property type="entry name" value="RNA-binding domain, RBD"/>
    <property type="match status" value="1"/>
</dbReference>
<evidence type="ECO:0000256" key="1">
    <source>
        <dbReference type="PROSITE-ProRule" id="PRU00176"/>
    </source>
</evidence>
<name>A0A6A6UMP9_9PEZI</name>
<keyword evidence="1" id="KW-0694">RNA-binding</keyword>
<dbReference type="AlphaFoldDB" id="A0A6A6UMP9"/>
<dbReference type="GO" id="GO:0003723">
    <property type="term" value="F:RNA binding"/>
    <property type="evidence" value="ECO:0007669"/>
    <property type="project" value="UniProtKB-UniRule"/>
</dbReference>
<dbReference type="InterPro" id="IPR035979">
    <property type="entry name" value="RBD_domain_sf"/>
</dbReference>
<dbReference type="InterPro" id="IPR000504">
    <property type="entry name" value="RRM_dom"/>
</dbReference>
<evidence type="ECO:0000259" key="3">
    <source>
        <dbReference type="PROSITE" id="PS50102"/>
    </source>
</evidence>
<evidence type="ECO:0000256" key="2">
    <source>
        <dbReference type="SAM" id="MobiDB-lite"/>
    </source>
</evidence>
<dbReference type="PROSITE" id="PS50102">
    <property type="entry name" value="RRM"/>
    <property type="match status" value="1"/>
</dbReference>
<dbReference type="Proteomes" id="UP000799302">
    <property type="component" value="Unassembled WGS sequence"/>
</dbReference>
<dbReference type="InterPro" id="IPR012677">
    <property type="entry name" value="Nucleotide-bd_a/b_plait_sf"/>
</dbReference>
<dbReference type="OrthoDB" id="2935572at2759"/>
<accession>A0A6A6UMP9</accession>
<evidence type="ECO:0000313" key="4">
    <source>
        <dbReference type="EMBL" id="KAF2673512.1"/>
    </source>
</evidence>
<dbReference type="EMBL" id="MU004231">
    <property type="protein sequence ID" value="KAF2673512.1"/>
    <property type="molecule type" value="Genomic_DNA"/>
</dbReference>
<gene>
    <name evidence="4" type="ORF">BT63DRAFT_451561</name>
</gene>
<sequence length="378" mass="42287">MDSSVTIAKPYFEALLPLHLLHPDDDSNGVPLPGLVTIPQVEYQSLQASHHEYQVLKRALFKGGLRSDTLETLLKSEDSDDGYEQVTISNYMVSEPKTERSPPDTLDESDGTSNYVNIHNQRRHSGYGAGRFSGGQSSQKEQVAESRNQSGRDRNVRTLFFTNLSDKTTHKDLTHIVRGGRLLDIHLRHDNCAAIAFVEGAAEFLAYSKRNDIYIHGKRVEVRWAERQFHIPEHVSHKLSQGASRNLVIRGGAGKLTEDGIREDMEHIHNLVVIDVKTKGKDVFISTNSVHNALFARTCMMSRQPYKGCRIEWNADECAEPIPKPVSTYISSNNQPTAKSAPVRNMFELLTLDGAEDDEDEQSFEPGMSWADSSLIAA</sequence>
<feature type="compositionally biased region" description="Acidic residues" evidence="2">
    <location>
        <begin position="354"/>
        <end position="363"/>
    </location>
</feature>
<keyword evidence="5" id="KW-1185">Reference proteome</keyword>
<feature type="domain" description="RRM" evidence="3">
    <location>
        <begin position="157"/>
        <end position="227"/>
    </location>
</feature>
<organism evidence="4 5">
    <name type="scientific">Microthyrium microscopicum</name>
    <dbReference type="NCBI Taxonomy" id="703497"/>
    <lineage>
        <taxon>Eukaryota</taxon>
        <taxon>Fungi</taxon>
        <taxon>Dikarya</taxon>
        <taxon>Ascomycota</taxon>
        <taxon>Pezizomycotina</taxon>
        <taxon>Dothideomycetes</taxon>
        <taxon>Dothideomycetes incertae sedis</taxon>
        <taxon>Microthyriales</taxon>
        <taxon>Microthyriaceae</taxon>
        <taxon>Microthyrium</taxon>
    </lineage>
</organism>
<protein>
    <recommendedName>
        <fullName evidence="3">RRM domain-containing protein</fullName>
    </recommendedName>
</protein>
<dbReference type="CDD" id="cd12261">
    <property type="entry name" value="RRM1_3_MRN1"/>
    <property type="match status" value="1"/>
</dbReference>
<feature type="region of interest" description="Disordered" evidence="2">
    <location>
        <begin position="354"/>
        <end position="378"/>
    </location>
</feature>
<proteinExistence type="predicted"/>
<evidence type="ECO:0000313" key="5">
    <source>
        <dbReference type="Proteomes" id="UP000799302"/>
    </source>
</evidence>
<feature type="compositionally biased region" description="Polar residues" evidence="2">
    <location>
        <begin position="134"/>
        <end position="149"/>
    </location>
</feature>
<reference evidence="4" key="1">
    <citation type="journal article" date="2020" name="Stud. Mycol.">
        <title>101 Dothideomycetes genomes: a test case for predicting lifestyles and emergence of pathogens.</title>
        <authorList>
            <person name="Haridas S."/>
            <person name="Albert R."/>
            <person name="Binder M."/>
            <person name="Bloem J."/>
            <person name="Labutti K."/>
            <person name="Salamov A."/>
            <person name="Andreopoulos B."/>
            <person name="Baker S."/>
            <person name="Barry K."/>
            <person name="Bills G."/>
            <person name="Bluhm B."/>
            <person name="Cannon C."/>
            <person name="Castanera R."/>
            <person name="Culley D."/>
            <person name="Daum C."/>
            <person name="Ezra D."/>
            <person name="Gonzalez J."/>
            <person name="Henrissat B."/>
            <person name="Kuo A."/>
            <person name="Liang C."/>
            <person name="Lipzen A."/>
            <person name="Lutzoni F."/>
            <person name="Magnuson J."/>
            <person name="Mondo S."/>
            <person name="Nolan M."/>
            <person name="Ohm R."/>
            <person name="Pangilinan J."/>
            <person name="Park H.-J."/>
            <person name="Ramirez L."/>
            <person name="Alfaro M."/>
            <person name="Sun H."/>
            <person name="Tritt A."/>
            <person name="Yoshinaga Y."/>
            <person name="Zwiers L.-H."/>
            <person name="Turgeon B."/>
            <person name="Goodwin S."/>
            <person name="Spatafora J."/>
            <person name="Crous P."/>
            <person name="Grigoriev I."/>
        </authorList>
    </citation>
    <scope>NUCLEOTIDE SEQUENCE</scope>
    <source>
        <strain evidence="4">CBS 115976</strain>
    </source>
</reference>
<feature type="region of interest" description="Disordered" evidence="2">
    <location>
        <begin position="89"/>
        <end position="151"/>
    </location>
</feature>